<evidence type="ECO:0008006" key="4">
    <source>
        <dbReference type="Google" id="ProtNLM"/>
    </source>
</evidence>
<feature type="compositionally biased region" description="Low complexity" evidence="1">
    <location>
        <begin position="296"/>
        <end position="316"/>
    </location>
</feature>
<evidence type="ECO:0000313" key="3">
    <source>
        <dbReference type="Proteomes" id="UP001432011"/>
    </source>
</evidence>
<accession>A0ABZ1SGE9</accession>
<organism evidence="2 3">
    <name type="scientific">Microbispora hainanensis</name>
    <dbReference type="NCBI Taxonomy" id="568844"/>
    <lineage>
        <taxon>Bacteria</taxon>
        <taxon>Bacillati</taxon>
        <taxon>Actinomycetota</taxon>
        <taxon>Actinomycetes</taxon>
        <taxon>Streptosporangiales</taxon>
        <taxon>Streptosporangiaceae</taxon>
        <taxon>Microbispora</taxon>
    </lineage>
</organism>
<protein>
    <recommendedName>
        <fullName evidence="4">RNA polymerase sigma factor 70 region 4 type 2 domain-containing protein</fullName>
    </recommendedName>
</protein>
<proteinExistence type="predicted"/>
<dbReference type="SUPFAM" id="SSF82171">
    <property type="entry name" value="DPP6 N-terminal domain-like"/>
    <property type="match status" value="1"/>
</dbReference>
<sequence>MRDLPGFDAFAADQAQPLARTALSLTGDPEAARALVVTALSVVAARWRTVRWSFPAHAAREALYAAYLKRPRARKAAPGTGRLDPGSDAAALAEALTALTPRRRALVVACFHDGDTTWQAANLCRVDARTANTETVLAVAELRSRLPASFVEVSPPKPADPAAAERAMETAPDETPSKPAVSAPPPEAPASEARASEARASESPTSEGSAFADSACEGSALERAVSENAASQQMPPEADRCHTAPDDDAETGGGARGTAPGPSPTSWASPSQAPTPTPTPWTSPSQAPTPTPTPWTSPSQASSATPTSWASPSQASGSASTPWSSPWQPGHAAGPPAGPASYGAPPETWSGGNTPSATPFAPPTTPAVPPGSSGPGDRGDGPWEAALRRELAVLSAQMPALDPVPLTAEAARTGRRQGTRRRALVTTMSVTLSALVIVPLAFGAAGLLGRAAHSTDGASPGVLDESDAAPTLPPSLPAPVRFAYRGFCTADDWDAFTQEFAENGCAQWRVVATTGGQWRVADVSPALSDGWQPLLAISGDGNRLVYFSAASSDFVMIDRRDTTTRRTDLVPLAEEVSPEETHVVISPSGRWMAADFGPAAGALHPRVQNLTNYHVRTLPRRMRVLAVSDNGTVTGTAAWDTDTVPGRLTTTVLLRMRPDGRMLSRTPIDSALFEAGTAVSPDGRAVAVAAERAHPAEGDHGQLVTIDSVTGKVLTRREAALPEDTHIFAVRGWADEHEVIVEAERISDDDEDDAEYSVYAIDVRTGAARPIELDEAGGVPALWVPGTMR</sequence>
<evidence type="ECO:0000256" key="1">
    <source>
        <dbReference type="SAM" id="MobiDB-lite"/>
    </source>
</evidence>
<dbReference type="RefSeq" id="WP_328708336.1">
    <property type="nucleotide sequence ID" value="NZ_CP108085.1"/>
</dbReference>
<name>A0ABZ1SGE9_9ACTN</name>
<feature type="compositionally biased region" description="Pro residues" evidence="1">
    <location>
        <begin position="273"/>
        <end position="295"/>
    </location>
</feature>
<gene>
    <name evidence="2" type="ORF">OG913_21720</name>
</gene>
<dbReference type="Proteomes" id="UP001432011">
    <property type="component" value="Chromosome"/>
</dbReference>
<feature type="compositionally biased region" description="Low complexity" evidence="1">
    <location>
        <begin position="329"/>
        <end position="346"/>
    </location>
</feature>
<feature type="compositionally biased region" description="Polar residues" evidence="1">
    <location>
        <begin position="317"/>
        <end position="327"/>
    </location>
</feature>
<evidence type="ECO:0000313" key="2">
    <source>
        <dbReference type="EMBL" id="WUP72060.1"/>
    </source>
</evidence>
<feature type="compositionally biased region" description="Pro residues" evidence="1">
    <location>
        <begin position="360"/>
        <end position="369"/>
    </location>
</feature>
<reference evidence="2" key="1">
    <citation type="submission" date="2022-10" db="EMBL/GenBank/DDBJ databases">
        <title>The complete genomes of actinobacterial strains from the NBC collection.</title>
        <authorList>
            <person name="Joergensen T.S."/>
            <person name="Alvarez Arevalo M."/>
            <person name="Sterndorff E.B."/>
            <person name="Faurdal D."/>
            <person name="Vuksanovic O."/>
            <person name="Mourched A.-S."/>
            <person name="Charusanti P."/>
            <person name="Shaw S."/>
            <person name="Blin K."/>
            <person name="Weber T."/>
        </authorList>
    </citation>
    <scope>NUCLEOTIDE SEQUENCE</scope>
    <source>
        <strain evidence="2">NBC_00254</strain>
    </source>
</reference>
<keyword evidence="3" id="KW-1185">Reference proteome</keyword>
<dbReference type="EMBL" id="CP108085">
    <property type="protein sequence ID" value="WUP72060.1"/>
    <property type="molecule type" value="Genomic_DNA"/>
</dbReference>
<feature type="compositionally biased region" description="Low complexity" evidence="1">
    <location>
        <begin position="257"/>
        <end position="272"/>
    </location>
</feature>
<feature type="region of interest" description="Disordered" evidence="1">
    <location>
        <begin position="151"/>
        <end position="383"/>
    </location>
</feature>